<feature type="compositionally biased region" description="Basic and acidic residues" evidence="5">
    <location>
        <begin position="133"/>
        <end position="142"/>
    </location>
</feature>
<dbReference type="GO" id="GO:0008170">
    <property type="term" value="F:N-methyltransferase activity"/>
    <property type="evidence" value="ECO:0007669"/>
    <property type="project" value="UniProtKB-ARBA"/>
</dbReference>
<dbReference type="InterPro" id="IPR053010">
    <property type="entry name" value="SET_SmydA-8"/>
</dbReference>
<keyword evidence="3" id="KW-0862">Zinc</keyword>
<dbReference type="AlphaFoldDB" id="A0AAW0UET4"/>
<dbReference type="PANTHER" id="PTHR46455:SF2">
    <property type="entry name" value="AT24727P"/>
    <property type="match status" value="1"/>
</dbReference>
<dbReference type="InterPro" id="IPR002893">
    <property type="entry name" value="Znf_MYND"/>
</dbReference>
<feature type="region of interest" description="Disordered" evidence="5">
    <location>
        <begin position="1"/>
        <end position="203"/>
    </location>
</feature>
<evidence type="ECO:0000256" key="3">
    <source>
        <dbReference type="ARBA" id="ARBA00022833"/>
    </source>
</evidence>
<organism evidence="8 9">
    <name type="scientific">Scylla paramamosain</name>
    <name type="common">Mud crab</name>
    <dbReference type="NCBI Taxonomy" id="85552"/>
    <lineage>
        <taxon>Eukaryota</taxon>
        <taxon>Metazoa</taxon>
        <taxon>Ecdysozoa</taxon>
        <taxon>Arthropoda</taxon>
        <taxon>Crustacea</taxon>
        <taxon>Multicrustacea</taxon>
        <taxon>Malacostraca</taxon>
        <taxon>Eumalacostraca</taxon>
        <taxon>Eucarida</taxon>
        <taxon>Decapoda</taxon>
        <taxon>Pleocyemata</taxon>
        <taxon>Brachyura</taxon>
        <taxon>Eubrachyura</taxon>
        <taxon>Portunoidea</taxon>
        <taxon>Portunidae</taxon>
        <taxon>Portuninae</taxon>
        <taxon>Scylla</taxon>
    </lineage>
</organism>
<dbReference type="SUPFAM" id="SSF82199">
    <property type="entry name" value="SET domain"/>
    <property type="match status" value="1"/>
</dbReference>
<evidence type="ECO:0000259" key="7">
    <source>
        <dbReference type="PROSITE" id="PS50865"/>
    </source>
</evidence>
<dbReference type="Gene3D" id="2.170.270.10">
    <property type="entry name" value="SET domain"/>
    <property type="match status" value="1"/>
</dbReference>
<proteinExistence type="predicted"/>
<feature type="compositionally biased region" description="Basic and acidic residues" evidence="5">
    <location>
        <begin position="61"/>
        <end position="125"/>
    </location>
</feature>
<dbReference type="Proteomes" id="UP001487740">
    <property type="component" value="Unassembled WGS sequence"/>
</dbReference>
<dbReference type="InterPro" id="IPR001214">
    <property type="entry name" value="SET_dom"/>
</dbReference>
<dbReference type="SUPFAM" id="SSF144232">
    <property type="entry name" value="HIT/MYND zinc finger-like"/>
    <property type="match status" value="1"/>
</dbReference>
<dbReference type="Pfam" id="PF01753">
    <property type="entry name" value="zf-MYND"/>
    <property type="match status" value="1"/>
</dbReference>
<sequence length="761" mass="89704">MIKKKKEEEEEQRQKENEEKKRKKEEDERRKKEEEIKKKEEKEREEREEEEKKRKKEEEEERRRKEEEIKKKEEKERKEREEEEKKRKKKEEEEKEERRRQEEEDKRRKDINEAEMKEEEKRIQEKEEEEEEEKRKTMKKEVEEEEEENEEEEGKEAGEKEKEEKEEENSQMEKEDDERQEAKEEKKKKKEEEEEERRRREEEKKKTWDYLPELRRRVFSMEGSGEEGQEAEVGMCANCGFLAKLRCSNCRQAFYCKRECQREHWKQGHKDQCQPFQVLHSPELGRYMVASRDLKAGDIILREDPIVVGPKQVTEPVCLGCYKRVDGSYRCERCGWPMCGPQCCSSADHQPECVVGQEIGSPIDIQNFDETNHFYEVIFAMRCLALKKRSLRRYEQLLALESHYEDRVGTHVHEQNQKRIVNFLRNYFFLQEFSEEEIDSSERTIHTVTGIMDVNALEIRLAETEILGLFPTFAMMEHSCTPNTRHSFTEERRVVLRAAVDIRRGEHLSTMYTHILWGTAARRDHLKHSKYFMCTCCRCADPTELGTHFSALRCQSCTNGFLLSAAPLDELADWICASCSATQSSEEVTDANLRLGEEVEAALANPELRRLEELVNHHARVTVHPNHFHLFAARHTLLQMYGRDPSAAAPEHMRRKERLCQDFLKVCTALDPGMARLGPYAGVALYEYHLAVLARARGDPDAPQKESAALRKDIETAKALLQQCIRVLQDEPLDQPEGKLCAMAKANLAELRQWEASIAAP</sequence>
<evidence type="ECO:0000256" key="5">
    <source>
        <dbReference type="SAM" id="MobiDB-lite"/>
    </source>
</evidence>
<comment type="caution">
    <text evidence="8">The sequence shown here is derived from an EMBL/GenBank/DDBJ whole genome shotgun (WGS) entry which is preliminary data.</text>
</comment>
<feature type="domain" description="SET" evidence="6">
    <location>
        <begin position="274"/>
        <end position="513"/>
    </location>
</feature>
<dbReference type="PROSITE" id="PS50865">
    <property type="entry name" value="ZF_MYND_2"/>
    <property type="match status" value="1"/>
</dbReference>
<evidence type="ECO:0000313" key="8">
    <source>
        <dbReference type="EMBL" id="KAK8397380.1"/>
    </source>
</evidence>
<feature type="domain" description="MYND-type" evidence="7">
    <location>
        <begin position="236"/>
        <end position="273"/>
    </location>
</feature>
<evidence type="ECO:0000259" key="6">
    <source>
        <dbReference type="PROSITE" id="PS50280"/>
    </source>
</evidence>
<dbReference type="Gene3D" id="6.10.140.2220">
    <property type="match status" value="2"/>
</dbReference>
<evidence type="ECO:0000256" key="4">
    <source>
        <dbReference type="PROSITE-ProRule" id="PRU00134"/>
    </source>
</evidence>
<feature type="compositionally biased region" description="Acidic residues" evidence="5">
    <location>
        <begin position="143"/>
        <end position="154"/>
    </location>
</feature>
<dbReference type="EMBL" id="JARAKH010000014">
    <property type="protein sequence ID" value="KAK8397380.1"/>
    <property type="molecule type" value="Genomic_DNA"/>
</dbReference>
<dbReference type="InterPro" id="IPR046341">
    <property type="entry name" value="SET_dom_sf"/>
</dbReference>
<name>A0AAW0UET4_SCYPA</name>
<dbReference type="PANTHER" id="PTHR46455">
    <property type="entry name" value="SET AND MYND DOMAIN CONTAINING, ARTHROPOD-SPECIFIC, MEMBER 4, ISOFORM A"/>
    <property type="match status" value="1"/>
</dbReference>
<dbReference type="Pfam" id="PF00856">
    <property type="entry name" value="SET"/>
    <property type="match status" value="1"/>
</dbReference>
<evidence type="ECO:0000256" key="1">
    <source>
        <dbReference type="ARBA" id="ARBA00022723"/>
    </source>
</evidence>
<dbReference type="CDD" id="cd20071">
    <property type="entry name" value="SET_SMYD"/>
    <property type="match status" value="1"/>
</dbReference>
<dbReference type="GO" id="GO:0008276">
    <property type="term" value="F:protein methyltransferase activity"/>
    <property type="evidence" value="ECO:0007669"/>
    <property type="project" value="UniProtKB-ARBA"/>
</dbReference>
<evidence type="ECO:0000313" key="9">
    <source>
        <dbReference type="Proteomes" id="UP001487740"/>
    </source>
</evidence>
<evidence type="ECO:0000256" key="2">
    <source>
        <dbReference type="ARBA" id="ARBA00022771"/>
    </source>
</evidence>
<reference evidence="8 9" key="1">
    <citation type="submission" date="2023-03" db="EMBL/GenBank/DDBJ databases">
        <title>High-quality genome of Scylla paramamosain provides insights in environmental adaptation.</title>
        <authorList>
            <person name="Zhang L."/>
        </authorList>
    </citation>
    <scope>NUCLEOTIDE SEQUENCE [LARGE SCALE GENOMIC DNA]</scope>
    <source>
        <strain evidence="8">LZ_2023a</strain>
        <tissue evidence="8">Muscle</tissue>
    </source>
</reference>
<dbReference type="PROSITE" id="PS01360">
    <property type="entry name" value="ZF_MYND_1"/>
    <property type="match status" value="1"/>
</dbReference>
<keyword evidence="1" id="KW-0479">Metal-binding</keyword>
<dbReference type="GO" id="GO:0008757">
    <property type="term" value="F:S-adenosylmethionine-dependent methyltransferase activity"/>
    <property type="evidence" value="ECO:0007669"/>
    <property type="project" value="UniProtKB-ARBA"/>
</dbReference>
<keyword evidence="2 4" id="KW-0863">Zinc-finger</keyword>
<feature type="compositionally biased region" description="Acidic residues" evidence="5">
    <location>
        <begin position="164"/>
        <end position="179"/>
    </location>
</feature>
<accession>A0AAW0UET4</accession>
<gene>
    <name evidence="8" type="ORF">O3P69_004836</name>
</gene>
<keyword evidence="9" id="KW-1185">Reference proteome</keyword>
<dbReference type="Gene3D" id="1.10.220.160">
    <property type="match status" value="1"/>
</dbReference>
<evidence type="ECO:0008006" key="10">
    <source>
        <dbReference type="Google" id="ProtNLM"/>
    </source>
</evidence>
<protein>
    <recommendedName>
        <fullName evidence="10">Protein msta</fullName>
    </recommendedName>
</protein>
<dbReference type="PROSITE" id="PS50280">
    <property type="entry name" value="SET"/>
    <property type="match status" value="1"/>
</dbReference>
<feature type="compositionally biased region" description="Basic and acidic residues" evidence="5">
    <location>
        <begin position="12"/>
        <end position="45"/>
    </location>
</feature>
<dbReference type="GO" id="GO:0008270">
    <property type="term" value="F:zinc ion binding"/>
    <property type="evidence" value="ECO:0007669"/>
    <property type="project" value="UniProtKB-KW"/>
</dbReference>